<gene>
    <name evidence="1" type="ORF">MNBD_GAMMA08-2669</name>
</gene>
<evidence type="ECO:0008006" key="2">
    <source>
        <dbReference type="Google" id="ProtNLM"/>
    </source>
</evidence>
<dbReference type="SUPFAM" id="SSF53335">
    <property type="entry name" value="S-adenosyl-L-methionine-dependent methyltransferases"/>
    <property type="match status" value="1"/>
</dbReference>
<protein>
    <recommendedName>
        <fullName evidence="2">Methyltransferase type 11 domain-containing protein</fullName>
    </recommendedName>
</protein>
<feature type="non-terminal residue" evidence="1">
    <location>
        <position position="1"/>
    </location>
</feature>
<reference evidence="1" key="1">
    <citation type="submission" date="2018-06" db="EMBL/GenBank/DDBJ databases">
        <authorList>
            <person name="Zhirakovskaya E."/>
        </authorList>
    </citation>
    <scope>NUCLEOTIDE SEQUENCE</scope>
</reference>
<proteinExistence type="predicted"/>
<accession>A0A3B0XEU8</accession>
<dbReference type="Gene3D" id="3.40.50.150">
    <property type="entry name" value="Vaccinia Virus protein VP39"/>
    <property type="match status" value="1"/>
</dbReference>
<dbReference type="InterPro" id="IPR029063">
    <property type="entry name" value="SAM-dependent_MTases_sf"/>
</dbReference>
<name>A0A3B0XEU8_9ZZZZ</name>
<evidence type="ECO:0000313" key="1">
    <source>
        <dbReference type="EMBL" id="VAW66211.1"/>
    </source>
</evidence>
<organism evidence="1">
    <name type="scientific">hydrothermal vent metagenome</name>
    <dbReference type="NCBI Taxonomy" id="652676"/>
    <lineage>
        <taxon>unclassified sequences</taxon>
        <taxon>metagenomes</taxon>
        <taxon>ecological metagenomes</taxon>
    </lineage>
</organism>
<sequence>NFSEVVTDRFDFVVVGAVLHHLIDSSRDKSRELAIQALINAVAILKPGGHLVLLEPIFSPRITMDIVFYVKKFVSKFTSGRIGLFGYWNNIGEPVVSYYDRRQLLNFMTHLPDTELVYEHYSPHKIALIMRIAGIYKKGDTTLLFKKADT</sequence>
<dbReference type="EMBL" id="UOFH01000338">
    <property type="protein sequence ID" value="VAW66211.1"/>
    <property type="molecule type" value="Genomic_DNA"/>
</dbReference>
<dbReference type="AlphaFoldDB" id="A0A3B0XEU8"/>